<feature type="compositionally biased region" description="Low complexity" evidence="1">
    <location>
        <begin position="12"/>
        <end position="35"/>
    </location>
</feature>
<protein>
    <recommendedName>
        <fullName evidence="5">Topoisomerase I damage affected protein 7</fullName>
    </recommendedName>
</protein>
<sequence>MIAQGQVRNFNSTSVPTTSISSISSRSSKRTPSISETTIDTSNSLSTSNFFDTSSVPKSSTALDTGKASTSNIPDNGLSITSVSTNIESLSSNNITSTHLPSSITNPTSASSFSSDSRTRTQSSLTQSSLAQTSTFSSLQTSNNGSPSSDVSPATSVLSVSTSPLSSSFFETSNFSTPITTSIWHPSSISETSSKYQTSSRLASFGFTDTRSTASNISSGSTLTSSNGNQIFSSFTGLNIVTTTIKSSKNAITSSTSASDTSFVTTTSQNLWTETQFVVATSVVTINVDSNGNTYATPADYQSASSTSMWTTGDYSKSVTDYVQVYQITDTSTTFECSVTTTKKPKHSTITTDSSYYNAHLKSLLSGQSSGSSSTNSHGNSHKILVNSLVGGIVGGVAGVFFILLMGYYAYKWLNRRQKVTALSCYLAGDERVNNNNNNNNESGFQHGRGRKVNIYQEREMMDDYDANAPPPGIFSRQKENIKNFAKSAFTGTGKKSDKNANPFNEEFDFRNRNFVMPQAKSSGQKQEMQPPIIVETTAAAILRGSDHDNSFSSDDFEDSTSPNGTVGMHDIGQYYGGSTQFDPFADQHPFAHEAFSSDESFSDMSTDITSLSPNSRPPSQSIFTERL</sequence>
<feature type="compositionally biased region" description="Polar residues" evidence="1">
    <location>
        <begin position="598"/>
        <end position="628"/>
    </location>
</feature>
<feature type="region of interest" description="Disordered" evidence="1">
    <location>
        <begin position="1"/>
        <end position="78"/>
    </location>
</feature>
<gene>
    <name evidence="3" type="ORF">AWRI3579_g655</name>
</gene>
<comment type="caution">
    <text evidence="3">The sequence shown here is derived from an EMBL/GenBank/DDBJ whole genome shotgun (WGS) entry which is preliminary data.</text>
</comment>
<organism evidence="3 4">
    <name type="scientific">Hanseniaspora osmophila</name>
    <dbReference type="NCBI Taxonomy" id="56408"/>
    <lineage>
        <taxon>Eukaryota</taxon>
        <taxon>Fungi</taxon>
        <taxon>Dikarya</taxon>
        <taxon>Ascomycota</taxon>
        <taxon>Saccharomycotina</taxon>
        <taxon>Saccharomycetes</taxon>
        <taxon>Saccharomycodales</taxon>
        <taxon>Saccharomycodaceae</taxon>
        <taxon>Hanseniaspora</taxon>
    </lineage>
</organism>
<dbReference type="InParanoid" id="A0A1E5RNC9"/>
<evidence type="ECO:0000256" key="1">
    <source>
        <dbReference type="SAM" id="MobiDB-lite"/>
    </source>
</evidence>
<feature type="transmembrane region" description="Helical" evidence="2">
    <location>
        <begin position="384"/>
        <end position="411"/>
    </location>
</feature>
<evidence type="ECO:0008006" key="5">
    <source>
        <dbReference type="Google" id="ProtNLM"/>
    </source>
</evidence>
<feature type="region of interest" description="Disordered" evidence="1">
    <location>
        <begin position="546"/>
        <end position="573"/>
    </location>
</feature>
<feature type="region of interest" description="Disordered" evidence="1">
    <location>
        <begin position="597"/>
        <end position="628"/>
    </location>
</feature>
<keyword evidence="2" id="KW-0472">Membrane</keyword>
<feature type="region of interest" description="Disordered" evidence="1">
    <location>
        <begin position="94"/>
        <end position="156"/>
    </location>
</feature>
<dbReference type="EMBL" id="LPNM01000005">
    <property type="protein sequence ID" value="OEJ88388.1"/>
    <property type="molecule type" value="Genomic_DNA"/>
</dbReference>
<proteinExistence type="predicted"/>
<keyword evidence="4" id="KW-1185">Reference proteome</keyword>
<feature type="compositionally biased region" description="Polar residues" evidence="1">
    <location>
        <begin position="1"/>
        <end position="11"/>
    </location>
</feature>
<evidence type="ECO:0000256" key="2">
    <source>
        <dbReference type="SAM" id="Phobius"/>
    </source>
</evidence>
<accession>A0A1E5RNC9</accession>
<dbReference type="AlphaFoldDB" id="A0A1E5RNC9"/>
<name>A0A1E5RNC9_9ASCO</name>
<dbReference type="Proteomes" id="UP000095728">
    <property type="component" value="Unassembled WGS sequence"/>
</dbReference>
<reference evidence="4" key="1">
    <citation type="journal article" date="2016" name="Genome Announc.">
        <title>Genome sequences of three species of Hanseniaspora isolated from spontaneous wine fermentations.</title>
        <authorList>
            <person name="Sternes P.R."/>
            <person name="Lee D."/>
            <person name="Kutyna D.R."/>
            <person name="Borneman A.R."/>
        </authorList>
    </citation>
    <scope>NUCLEOTIDE SEQUENCE [LARGE SCALE GENOMIC DNA]</scope>
    <source>
        <strain evidence="4">AWRI3579</strain>
    </source>
</reference>
<evidence type="ECO:0000313" key="4">
    <source>
        <dbReference type="Proteomes" id="UP000095728"/>
    </source>
</evidence>
<dbReference type="STRING" id="56408.A0A1E5RNC9"/>
<feature type="compositionally biased region" description="Polar residues" evidence="1">
    <location>
        <begin position="36"/>
        <end position="78"/>
    </location>
</feature>
<feature type="compositionally biased region" description="Low complexity" evidence="1">
    <location>
        <begin position="101"/>
        <end position="143"/>
    </location>
</feature>
<keyword evidence="2" id="KW-1133">Transmembrane helix</keyword>
<evidence type="ECO:0000313" key="3">
    <source>
        <dbReference type="EMBL" id="OEJ88388.1"/>
    </source>
</evidence>
<keyword evidence="2" id="KW-0812">Transmembrane</keyword>